<dbReference type="EMBL" id="CP069105">
    <property type="protein sequence ID" value="QSS55919.1"/>
    <property type="molecule type" value="Genomic_DNA"/>
</dbReference>
<name>A0A8A1LPR0_AJEC8</name>
<reference evidence="1" key="1">
    <citation type="submission" date="2021-01" db="EMBL/GenBank/DDBJ databases">
        <title>Chromosome-level genome assembly of a human fungal pathogen reveals clustering of transcriptionally co-regulated genes.</title>
        <authorList>
            <person name="Voorhies M."/>
            <person name="Cohen S."/>
            <person name="Shea T.P."/>
            <person name="Petrus S."/>
            <person name="Munoz J.F."/>
            <person name="Poplawski S."/>
            <person name="Goldman W.E."/>
            <person name="Michael T."/>
            <person name="Cuomo C.A."/>
            <person name="Sil A."/>
            <person name="Beyhan S."/>
        </authorList>
    </citation>
    <scope>NUCLEOTIDE SEQUENCE</scope>
    <source>
        <strain evidence="1">H88</strain>
    </source>
</reference>
<gene>
    <name evidence="1" type="ORF">I7I53_03933</name>
</gene>
<dbReference type="VEuPathDB" id="FungiDB:I7I53_03933"/>
<proteinExistence type="predicted"/>
<sequence length="83" mass="9773">MQPLVGLLPLILHHPLYRIFHSDWGRIYLKYKRKLSIEHDRSSSPPSFIRYAIDPPFNIIILSTAENLPYPMRFTANPSKRIN</sequence>
<accession>A0A8A1LPR0</accession>
<evidence type="ECO:0000313" key="2">
    <source>
        <dbReference type="Proteomes" id="UP000663419"/>
    </source>
</evidence>
<protein>
    <submittedName>
        <fullName evidence="1">Uncharacterized protein</fullName>
    </submittedName>
</protein>
<organism evidence="1 2">
    <name type="scientific">Ajellomyces capsulatus (strain H88)</name>
    <name type="common">Darling's disease fungus</name>
    <name type="synonym">Histoplasma capsulatum</name>
    <dbReference type="NCBI Taxonomy" id="544711"/>
    <lineage>
        <taxon>Eukaryota</taxon>
        <taxon>Fungi</taxon>
        <taxon>Dikarya</taxon>
        <taxon>Ascomycota</taxon>
        <taxon>Pezizomycotina</taxon>
        <taxon>Eurotiomycetes</taxon>
        <taxon>Eurotiomycetidae</taxon>
        <taxon>Onygenales</taxon>
        <taxon>Ajellomycetaceae</taxon>
        <taxon>Histoplasma</taxon>
    </lineage>
</organism>
<dbReference type="AlphaFoldDB" id="A0A8A1LPR0"/>
<evidence type="ECO:0000313" key="1">
    <source>
        <dbReference type="EMBL" id="QSS55919.1"/>
    </source>
</evidence>
<dbReference type="Proteomes" id="UP000663419">
    <property type="component" value="Chromosome 4"/>
</dbReference>